<dbReference type="Gene3D" id="3.60.20.10">
    <property type="entry name" value="Glutamine Phosphoribosylpyrophosphate, subunit 1, domain 1"/>
    <property type="match status" value="1"/>
</dbReference>
<keyword evidence="9" id="KW-0560">Oxidoreductase</keyword>
<evidence type="ECO:0000256" key="7">
    <source>
        <dbReference type="ARBA" id="ARBA00022723"/>
    </source>
</evidence>
<dbReference type="SUPFAM" id="SSF56235">
    <property type="entry name" value="N-terminal nucleophile aminohydrolases (Ntn hydrolases)"/>
    <property type="match status" value="1"/>
</dbReference>
<dbReference type="PANTHER" id="PTHR11938">
    <property type="entry name" value="FAD NADPH DEHYDROGENASE/OXIDOREDUCTASE"/>
    <property type="match status" value="1"/>
</dbReference>
<dbReference type="PANTHER" id="PTHR11938:SF133">
    <property type="entry name" value="GLUTAMATE SYNTHASE (NADH)"/>
    <property type="match status" value="1"/>
</dbReference>
<evidence type="ECO:0000256" key="9">
    <source>
        <dbReference type="ARBA" id="ARBA00023002"/>
    </source>
</evidence>
<keyword evidence="18" id="KW-1185">Reference proteome</keyword>
<protein>
    <recommendedName>
        <fullName evidence="16">Glutamine amidotransferase type-2 domain-containing protein</fullName>
    </recommendedName>
</protein>
<keyword evidence="11" id="KW-0411">Iron-sulfur</keyword>
<dbReference type="Pfam" id="PF00310">
    <property type="entry name" value="GATase_2"/>
    <property type="match status" value="1"/>
</dbReference>
<reference evidence="18" key="1">
    <citation type="journal article" date="2019" name="Int. J. Syst. Evol. Microbiol.">
        <title>The Global Catalogue of Microorganisms (GCM) 10K type strain sequencing project: providing services to taxonomists for standard genome sequencing and annotation.</title>
        <authorList>
            <consortium name="The Broad Institute Genomics Platform"/>
            <consortium name="The Broad Institute Genome Sequencing Center for Infectious Disease"/>
            <person name="Wu L."/>
            <person name="Ma J."/>
        </authorList>
    </citation>
    <scope>NUCLEOTIDE SEQUENCE [LARGE SCALE GENOMIC DNA]</scope>
    <source>
        <strain evidence="18">NBRC 112299</strain>
    </source>
</reference>
<sequence length="106" mass="11451">MAALLGASQPAYGLYNPAYEHDACGVAFVATLRGTPGRDIVDAGLTALKNLEHRGAVGAETETGDGAGILTQIPDAFLREVVDFEPSRGRPLRRRHRLPHPRHRGR</sequence>
<comment type="pathway">
    <text evidence="14">Amino-acid biosynthesis.</text>
</comment>
<evidence type="ECO:0000313" key="17">
    <source>
        <dbReference type="EMBL" id="GMA37446.1"/>
    </source>
</evidence>
<evidence type="ECO:0000313" key="18">
    <source>
        <dbReference type="Proteomes" id="UP001157125"/>
    </source>
</evidence>
<evidence type="ECO:0000256" key="6">
    <source>
        <dbReference type="ARBA" id="ARBA00022643"/>
    </source>
</evidence>
<dbReference type="PROSITE" id="PS51278">
    <property type="entry name" value="GATASE_TYPE_2"/>
    <property type="match status" value="1"/>
</dbReference>
<keyword evidence="12" id="KW-0314">Glutamate biosynthesis</keyword>
<comment type="cofactor">
    <cofactor evidence="2">
        <name>[3Fe-4S] cluster</name>
        <dbReference type="ChEBI" id="CHEBI:21137"/>
    </cofactor>
</comment>
<dbReference type="Proteomes" id="UP001157125">
    <property type="component" value="Unassembled WGS sequence"/>
</dbReference>
<evidence type="ECO:0000256" key="1">
    <source>
        <dbReference type="ARBA" id="ARBA00001917"/>
    </source>
</evidence>
<feature type="compositionally biased region" description="Basic residues" evidence="15">
    <location>
        <begin position="90"/>
        <end position="106"/>
    </location>
</feature>
<dbReference type="InterPro" id="IPR050711">
    <property type="entry name" value="ET-N_metabolism_enzyme"/>
</dbReference>
<evidence type="ECO:0000256" key="14">
    <source>
        <dbReference type="ARBA" id="ARBA00029440"/>
    </source>
</evidence>
<keyword evidence="7" id="KW-0479">Metal-binding</keyword>
<comment type="cofactor">
    <cofactor evidence="1">
        <name>FMN</name>
        <dbReference type="ChEBI" id="CHEBI:58210"/>
    </cofactor>
</comment>
<evidence type="ECO:0000256" key="13">
    <source>
        <dbReference type="ARBA" id="ARBA00023291"/>
    </source>
</evidence>
<comment type="similarity">
    <text evidence="3">Belongs to the glutamate synthase family.</text>
</comment>
<evidence type="ECO:0000256" key="4">
    <source>
        <dbReference type="ARBA" id="ARBA00022605"/>
    </source>
</evidence>
<keyword evidence="5" id="KW-0285">Flavoprotein</keyword>
<keyword evidence="8" id="KW-0315">Glutamine amidotransferase</keyword>
<evidence type="ECO:0000256" key="15">
    <source>
        <dbReference type="SAM" id="MobiDB-lite"/>
    </source>
</evidence>
<evidence type="ECO:0000256" key="3">
    <source>
        <dbReference type="ARBA" id="ARBA00009716"/>
    </source>
</evidence>
<evidence type="ECO:0000256" key="10">
    <source>
        <dbReference type="ARBA" id="ARBA00023004"/>
    </source>
</evidence>
<dbReference type="InterPro" id="IPR017932">
    <property type="entry name" value="GATase_2_dom"/>
</dbReference>
<evidence type="ECO:0000256" key="2">
    <source>
        <dbReference type="ARBA" id="ARBA00001927"/>
    </source>
</evidence>
<evidence type="ECO:0000259" key="16">
    <source>
        <dbReference type="PROSITE" id="PS51278"/>
    </source>
</evidence>
<comment type="caution">
    <text evidence="17">The sequence shown here is derived from an EMBL/GenBank/DDBJ whole genome shotgun (WGS) entry which is preliminary data.</text>
</comment>
<evidence type="ECO:0000256" key="8">
    <source>
        <dbReference type="ARBA" id="ARBA00022962"/>
    </source>
</evidence>
<evidence type="ECO:0000256" key="11">
    <source>
        <dbReference type="ARBA" id="ARBA00023014"/>
    </source>
</evidence>
<evidence type="ECO:0000256" key="5">
    <source>
        <dbReference type="ARBA" id="ARBA00022630"/>
    </source>
</evidence>
<gene>
    <name evidence="17" type="ORF">GCM10025876_36500</name>
</gene>
<keyword evidence="4" id="KW-0028">Amino-acid biosynthesis</keyword>
<accession>A0ABQ6IJ72</accession>
<evidence type="ECO:0000256" key="12">
    <source>
        <dbReference type="ARBA" id="ARBA00023164"/>
    </source>
</evidence>
<keyword evidence="6" id="KW-0288">FMN</keyword>
<dbReference type="InterPro" id="IPR029055">
    <property type="entry name" value="Ntn_hydrolases_N"/>
</dbReference>
<feature type="region of interest" description="Disordered" evidence="15">
    <location>
        <begin position="87"/>
        <end position="106"/>
    </location>
</feature>
<dbReference type="EMBL" id="BSUN01000001">
    <property type="protein sequence ID" value="GMA37446.1"/>
    <property type="molecule type" value="Genomic_DNA"/>
</dbReference>
<organism evidence="17 18">
    <name type="scientific">Demequina litorisediminis</name>
    <dbReference type="NCBI Taxonomy" id="1849022"/>
    <lineage>
        <taxon>Bacteria</taxon>
        <taxon>Bacillati</taxon>
        <taxon>Actinomycetota</taxon>
        <taxon>Actinomycetes</taxon>
        <taxon>Micrococcales</taxon>
        <taxon>Demequinaceae</taxon>
        <taxon>Demequina</taxon>
    </lineage>
</organism>
<proteinExistence type="inferred from homology"/>
<keyword evidence="10" id="KW-0408">Iron</keyword>
<keyword evidence="13" id="KW-0003">3Fe-4S</keyword>
<name>A0ABQ6IJ72_9MICO</name>
<feature type="domain" description="Glutamine amidotransferase type-2" evidence="16">
    <location>
        <begin position="24"/>
        <end position="106"/>
    </location>
</feature>